<keyword evidence="11" id="KW-1185">Reference proteome</keyword>
<comment type="catalytic activity">
    <reaction evidence="6">
        <text>ATP + H2O = ADP + phosphate + H(+)</text>
        <dbReference type="Rhea" id="RHEA:13065"/>
        <dbReference type="ChEBI" id="CHEBI:15377"/>
        <dbReference type="ChEBI" id="CHEBI:15378"/>
        <dbReference type="ChEBI" id="CHEBI:30616"/>
        <dbReference type="ChEBI" id="CHEBI:43474"/>
        <dbReference type="ChEBI" id="CHEBI:456216"/>
        <dbReference type="EC" id="3.6.4.13"/>
    </reaction>
</comment>
<dbReference type="SMART" id="SM00490">
    <property type="entry name" value="HELICc"/>
    <property type="match status" value="1"/>
</dbReference>
<dbReference type="InterPro" id="IPR001650">
    <property type="entry name" value="Helicase_C-like"/>
</dbReference>
<dbReference type="InterPro" id="IPR048333">
    <property type="entry name" value="HA2_WH"/>
</dbReference>
<dbReference type="EMBL" id="JACAZE010000012">
    <property type="protein sequence ID" value="KAF7302730.1"/>
    <property type="molecule type" value="Genomic_DNA"/>
</dbReference>
<dbReference type="EC" id="3.6.4.13" evidence="1"/>
<keyword evidence="4" id="KW-0347">Helicase</keyword>
<evidence type="ECO:0000313" key="10">
    <source>
        <dbReference type="EMBL" id="KAF7302730.1"/>
    </source>
</evidence>
<dbReference type="GO" id="GO:0003723">
    <property type="term" value="F:RNA binding"/>
    <property type="evidence" value="ECO:0007669"/>
    <property type="project" value="TreeGrafter"/>
</dbReference>
<dbReference type="InterPro" id="IPR007502">
    <property type="entry name" value="Helicase-assoc_dom"/>
</dbReference>
<sequence>MPPRKGIVKSGNAGNSSKAAAKPAATTPAADSNVPQVDGTPLFPPGYKYPLSLLHEKCQKEGWEKPNVDTRKNANGFSFVVTLSKINKKSGQKESVRFEPHPPYNMPSAIEARHWGATYALYRFANGFPVNRILPPGPRQYWDVLAQEHSKCPEHQKWMYAADPFAAKKEVEQRQAQSLKKREQPKAAVPSVEETIRGSAPRPTPATGEFAKAPEVKMSGALRELAEDAIKQAMALYPEAADLVPSVLTEEDAPQVNQQLITLGFTAAQARNAVAFLGNPSPTTINLMSSHTPLEAAIEYLILHVPECDLPERFLPNANSSNTFITSTHSGADDLKRRWVEDKASKEAGWPLHIVKTCLDEDTSLLENWDALLVTLGRKLIGKTEDASVSEPFVIDPDELEAMGASLEDENNLTMPLFSAPIKLHIHISSSSDPPYPRPGFAPISLISKTVPAYVRLHMLAQLLEEMESDEFIQAGEGICMAAMRILEGAWAEIEDNGPPDMDVVLRNIVPLVDAPELDFDNTRVTMPANRPSIKRSGGGGANRDGRTSADIKASFEALCAQTKYQEMLSTRKKLPAFSAKEDFLKMLHSNRVVVVVGETGCGKTTQLPQFILDDLIASGKGSTASIIVTQPRRLSAISVAARVASERIEDGSVGYAIRGESKQTKQTKLLFCTTGVVLRRLGSGDSLDHVSHIVVDEVHERSVDGDFLLLELRELLNRHPTLKVVLMSATINHETFIAYFGGAPLLTIPGFTHPVQDIYLEDIVPLIQYRPSATRFSRKESADVLKAFREQQKAQGLDDATISAIQTISRSERLDYKLIAEVVRHIITTPSNKRGGILIFLPGVPEIRQCMDAMRGTLPGGQADIFPLHANLSSDEQRRVFPRSSKWKVIAATNVAETSITIDDVIYVVDAGKVKETQYDTDTGMSRLVETYITRAAGRQRRGRAGRTQPGFCYKLYTRQDELNWGKFPVPEILRVPLESISLTVKVMREDEDVKLFLSRAIDPPAVSAMEAAWTVLEELGAVDLQGKLTPLGRHMSSLPVDLRLAKMLILGTVFQCLDPVLTIAAALSSKPLFLTPMDKKEEASQARLRFATAGSDLLTDLNAYNACVDLRSQGKSHHAVSDFCEENFLSPATVRDITTMRNDFLGSLADIGFIPLHSKPDTPQLNSNSENTNLVKAVVLGGLWPRIVRVHLPQSAIKFDRVSAGTVQRENLAKEFKFFDIRGGGAAGPGKRPAGKGGGSDDRVFLHPQSVLFDVATWKSPFLVYFNKHQTSKVFLRDATEVPLYAILLFGGPVTINHVAGGVVVGAKGTTISLRAWPRIGVLVNQLRKLLDVQLQRCVEDGAMLNTSGDNPVVHAMLALLTKRRSHD</sequence>
<comment type="caution">
    <text evidence="10">The sequence shown here is derived from an EMBL/GenBank/DDBJ whole genome shotgun (WGS) entry which is preliminary data.</text>
</comment>
<accession>A0A8H6SPN4</accession>
<organism evidence="10 11">
    <name type="scientific">Mycena chlorophos</name>
    <name type="common">Agaric fungus</name>
    <name type="synonym">Agaricus chlorophos</name>
    <dbReference type="NCBI Taxonomy" id="658473"/>
    <lineage>
        <taxon>Eukaryota</taxon>
        <taxon>Fungi</taxon>
        <taxon>Dikarya</taxon>
        <taxon>Basidiomycota</taxon>
        <taxon>Agaricomycotina</taxon>
        <taxon>Agaricomycetes</taxon>
        <taxon>Agaricomycetidae</taxon>
        <taxon>Agaricales</taxon>
        <taxon>Marasmiineae</taxon>
        <taxon>Mycenaceae</taxon>
        <taxon>Mycena</taxon>
    </lineage>
</organism>
<dbReference type="GO" id="GO:0003724">
    <property type="term" value="F:RNA helicase activity"/>
    <property type="evidence" value="ECO:0007669"/>
    <property type="project" value="UniProtKB-EC"/>
</dbReference>
<dbReference type="CDD" id="cd18791">
    <property type="entry name" value="SF2_C_RHA"/>
    <property type="match status" value="1"/>
</dbReference>
<dbReference type="Pfam" id="PF00270">
    <property type="entry name" value="DEAD"/>
    <property type="match status" value="1"/>
</dbReference>
<dbReference type="SUPFAM" id="SSF52540">
    <property type="entry name" value="P-loop containing nucleoside triphosphate hydrolases"/>
    <property type="match status" value="1"/>
</dbReference>
<dbReference type="FunFam" id="1.20.120.1080:FF:000002">
    <property type="entry name" value="Putative ATP-dependent RNA helicase DHX36"/>
    <property type="match status" value="1"/>
</dbReference>
<reference evidence="10" key="1">
    <citation type="submission" date="2020-05" db="EMBL/GenBank/DDBJ databases">
        <title>Mycena genomes resolve the evolution of fungal bioluminescence.</title>
        <authorList>
            <person name="Tsai I.J."/>
        </authorList>
    </citation>
    <scope>NUCLEOTIDE SEQUENCE</scope>
    <source>
        <strain evidence="10">110903Hualien_Pintung</strain>
    </source>
</reference>
<dbReference type="InterPro" id="IPR011709">
    <property type="entry name" value="DEAD-box_helicase_OB_fold"/>
</dbReference>
<name>A0A8H6SPN4_MYCCL</name>
<dbReference type="CDD" id="cd17917">
    <property type="entry name" value="DEXHc_RHA-like"/>
    <property type="match status" value="1"/>
</dbReference>
<keyword evidence="2" id="KW-0547">Nucleotide-binding</keyword>
<dbReference type="InterPro" id="IPR014001">
    <property type="entry name" value="Helicase_ATP-bd"/>
</dbReference>
<evidence type="ECO:0000256" key="4">
    <source>
        <dbReference type="ARBA" id="ARBA00022806"/>
    </source>
</evidence>
<dbReference type="SMART" id="SM00487">
    <property type="entry name" value="DEXDc"/>
    <property type="match status" value="1"/>
</dbReference>
<dbReference type="Pfam" id="PF00271">
    <property type="entry name" value="Helicase_C"/>
    <property type="match status" value="1"/>
</dbReference>
<evidence type="ECO:0000259" key="9">
    <source>
        <dbReference type="PROSITE" id="PS51194"/>
    </source>
</evidence>
<dbReference type="SMART" id="SM00847">
    <property type="entry name" value="HA2"/>
    <property type="match status" value="1"/>
</dbReference>
<gene>
    <name evidence="10" type="ORF">HMN09_00907900</name>
</gene>
<dbReference type="PROSITE" id="PS00690">
    <property type="entry name" value="DEAH_ATP_HELICASE"/>
    <property type="match status" value="1"/>
</dbReference>
<evidence type="ECO:0000256" key="1">
    <source>
        <dbReference type="ARBA" id="ARBA00012552"/>
    </source>
</evidence>
<keyword evidence="3" id="KW-0378">Hydrolase</keyword>
<dbReference type="GO" id="GO:1990904">
    <property type="term" value="C:ribonucleoprotein complex"/>
    <property type="evidence" value="ECO:0007669"/>
    <property type="project" value="UniProtKB-ARBA"/>
</dbReference>
<dbReference type="InterPro" id="IPR056328">
    <property type="entry name" value="DSRM_DHX29"/>
</dbReference>
<dbReference type="FunFam" id="3.40.50.300:FF:000500">
    <property type="entry name" value="ATP-dependent RNA helicase DHX29"/>
    <property type="match status" value="1"/>
</dbReference>
<feature type="region of interest" description="Disordered" evidence="7">
    <location>
        <begin position="1"/>
        <end position="41"/>
    </location>
</feature>
<dbReference type="GO" id="GO:0005524">
    <property type="term" value="F:ATP binding"/>
    <property type="evidence" value="ECO:0007669"/>
    <property type="project" value="UniProtKB-KW"/>
</dbReference>
<protein>
    <recommendedName>
        <fullName evidence="1">RNA helicase</fullName>
        <ecNumber evidence="1">3.6.4.13</ecNumber>
    </recommendedName>
</protein>
<dbReference type="Pfam" id="PF04408">
    <property type="entry name" value="WHD_HA2"/>
    <property type="match status" value="1"/>
</dbReference>
<dbReference type="Gene3D" id="3.40.50.300">
    <property type="entry name" value="P-loop containing nucleotide triphosphate hydrolases"/>
    <property type="match status" value="2"/>
</dbReference>
<dbReference type="Pfam" id="PF07717">
    <property type="entry name" value="OB_NTP_bind"/>
    <property type="match status" value="1"/>
</dbReference>
<feature type="compositionally biased region" description="Low complexity" evidence="7">
    <location>
        <begin position="11"/>
        <end position="30"/>
    </location>
</feature>
<dbReference type="Pfam" id="PF24385">
    <property type="entry name" value="DSRM_DHX29"/>
    <property type="match status" value="1"/>
</dbReference>
<evidence type="ECO:0000256" key="3">
    <source>
        <dbReference type="ARBA" id="ARBA00022801"/>
    </source>
</evidence>
<dbReference type="InterPro" id="IPR011545">
    <property type="entry name" value="DEAD/DEAH_box_helicase_dom"/>
</dbReference>
<proteinExistence type="predicted"/>
<dbReference type="Proteomes" id="UP000613580">
    <property type="component" value="Unassembled WGS sequence"/>
</dbReference>
<dbReference type="InterPro" id="IPR027417">
    <property type="entry name" value="P-loop_NTPase"/>
</dbReference>
<evidence type="ECO:0000313" key="11">
    <source>
        <dbReference type="Proteomes" id="UP000613580"/>
    </source>
</evidence>
<evidence type="ECO:0000256" key="6">
    <source>
        <dbReference type="ARBA" id="ARBA00047984"/>
    </source>
</evidence>
<feature type="region of interest" description="Disordered" evidence="7">
    <location>
        <begin position="524"/>
        <end position="547"/>
    </location>
</feature>
<dbReference type="Gene3D" id="1.20.120.1080">
    <property type="match status" value="1"/>
</dbReference>
<dbReference type="PROSITE" id="PS51192">
    <property type="entry name" value="HELICASE_ATP_BIND_1"/>
    <property type="match status" value="1"/>
</dbReference>
<dbReference type="OrthoDB" id="5600252at2759"/>
<dbReference type="PANTHER" id="PTHR18934">
    <property type="entry name" value="ATP-DEPENDENT RNA HELICASE"/>
    <property type="match status" value="1"/>
</dbReference>
<dbReference type="GO" id="GO:0016787">
    <property type="term" value="F:hydrolase activity"/>
    <property type="evidence" value="ECO:0007669"/>
    <property type="project" value="UniProtKB-KW"/>
</dbReference>
<feature type="region of interest" description="Disordered" evidence="7">
    <location>
        <begin position="171"/>
        <end position="209"/>
    </location>
</feature>
<dbReference type="InterPro" id="IPR002464">
    <property type="entry name" value="DNA/RNA_helicase_DEAH_CS"/>
</dbReference>
<dbReference type="PANTHER" id="PTHR18934:SF267">
    <property type="entry name" value="ATP-DEPENDENT RNA HELICASE YLR419W-RELATED"/>
    <property type="match status" value="1"/>
</dbReference>
<keyword evidence="5" id="KW-0067">ATP-binding</keyword>
<evidence type="ECO:0000256" key="7">
    <source>
        <dbReference type="SAM" id="MobiDB-lite"/>
    </source>
</evidence>
<evidence type="ECO:0000256" key="2">
    <source>
        <dbReference type="ARBA" id="ARBA00022741"/>
    </source>
</evidence>
<evidence type="ECO:0000259" key="8">
    <source>
        <dbReference type="PROSITE" id="PS51192"/>
    </source>
</evidence>
<dbReference type="PROSITE" id="PS51194">
    <property type="entry name" value="HELICASE_CTER"/>
    <property type="match status" value="1"/>
</dbReference>
<dbReference type="Pfam" id="PF21010">
    <property type="entry name" value="HA2_C"/>
    <property type="match status" value="1"/>
</dbReference>
<feature type="domain" description="Helicase C-terminal" evidence="9">
    <location>
        <begin position="822"/>
        <end position="990"/>
    </location>
</feature>
<evidence type="ECO:0000256" key="5">
    <source>
        <dbReference type="ARBA" id="ARBA00022840"/>
    </source>
</evidence>
<feature type="domain" description="Helicase ATP-binding" evidence="8">
    <location>
        <begin position="585"/>
        <end position="750"/>
    </location>
</feature>